<dbReference type="GO" id="GO:0004590">
    <property type="term" value="F:orotidine-5'-phosphate decarboxylase activity"/>
    <property type="evidence" value="ECO:0007669"/>
    <property type="project" value="InterPro"/>
</dbReference>
<dbReference type="EMBL" id="LBYI01000020">
    <property type="protein sequence ID" value="KKR49768.1"/>
    <property type="molecule type" value="Genomic_DNA"/>
</dbReference>
<accession>A0A0G0RBK4</accession>
<dbReference type="InterPro" id="IPR011060">
    <property type="entry name" value="RibuloseP-bd_barrel"/>
</dbReference>
<evidence type="ECO:0000256" key="1">
    <source>
        <dbReference type="ARBA" id="ARBA00023239"/>
    </source>
</evidence>
<protein>
    <submittedName>
        <fullName evidence="3">Orotidine 5'-phosphate decarboxylase</fullName>
    </submittedName>
</protein>
<evidence type="ECO:0000259" key="2">
    <source>
        <dbReference type="SMART" id="SM00934"/>
    </source>
</evidence>
<dbReference type="Gene3D" id="3.20.20.70">
    <property type="entry name" value="Aldolase class I"/>
    <property type="match status" value="1"/>
</dbReference>
<keyword evidence="1" id="KW-0456">Lyase</keyword>
<feature type="domain" description="Orotidine 5'-phosphate decarboxylase" evidence="2">
    <location>
        <begin position="11"/>
        <end position="232"/>
    </location>
</feature>
<reference evidence="3 4" key="1">
    <citation type="journal article" date="2015" name="Nature">
        <title>rRNA introns, odd ribosomes, and small enigmatic genomes across a large radiation of phyla.</title>
        <authorList>
            <person name="Brown C.T."/>
            <person name="Hug L.A."/>
            <person name="Thomas B.C."/>
            <person name="Sharon I."/>
            <person name="Castelle C.J."/>
            <person name="Singh A."/>
            <person name="Wilkins M.J."/>
            <person name="Williams K.H."/>
            <person name="Banfield J.F."/>
        </authorList>
    </citation>
    <scope>NUCLEOTIDE SEQUENCE [LARGE SCALE GENOMIC DNA]</scope>
</reference>
<proteinExistence type="predicted"/>
<gene>
    <name evidence="3" type="ORF">UT84_C0020G0012</name>
</gene>
<dbReference type="Proteomes" id="UP000034531">
    <property type="component" value="Unassembled WGS sequence"/>
</dbReference>
<dbReference type="InterPro" id="IPR001754">
    <property type="entry name" value="OMPdeCOase_dom"/>
</dbReference>
<dbReference type="AlphaFoldDB" id="A0A0G0RBK4"/>
<dbReference type="Pfam" id="PF00215">
    <property type="entry name" value="OMPdecase"/>
    <property type="match status" value="1"/>
</dbReference>
<dbReference type="SMART" id="SM00934">
    <property type="entry name" value="OMPdecase"/>
    <property type="match status" value="1"/>
</dbReference>
<dbReference type="GO" id="GO:0006207">
    <property type="term" value="P:'de novo' pyrimidine nucleobase biosynthetic process"/>
    <property type="evidence" value="ECO:0007669"/>
    <property type="project" value="InterPro"/>
</dbReference>
<dbReference type="InterPro" id="IPR013785">
    <property type="entry name" value="Aldolase_TIM"/>
</dbReference>
<name>A0A0G0RBK4_9BACT</name>
<evidence type="ECO:0000313" key="3">
    <source>
        <dbReference type="EMBL" id="KKR49768.1"/>
    </source>
</evidence>
<organism evidence="3 4">
    <name type="scientific">Candidatus Curtissbacteria bacterium GW2011_GWA1_40_16</name>
    <dbReference type="NCBI Taxonomy" id="1618405"/>
    <lineage>
        <taxon>Bacteria</taxon>
        <taxon>Candidatus Curtissiibacteriota</taxon>
    </lineage>
</organism>
<evidence type="ECO:0000313" key="4">
    <source>
        <dbReference type="Proteomes" id="UP000034531"/>
    </source>
</evidence>
<dbReference type="SUPFAM" id="SSF51366">
    <property type="entry name" value="Ribulose-phoshate binding barrel"/>
    <property type="match status" value="1"/>
</dbReference>
<comment type="caution">
    <text evidence="3">The sequence shown here is derived from an EMBL/GenBank/DDBJ whole genome shotgun (WGS) entry which is preliminary data.</text>
</comment>
<sequence>MTERIIATDRSVIVAADVEASKLSELVKKTCVVEGIGGYKVGLELALEKGLPEVVARVKDNTALPVIYDHQKAGNDIPDMGSKFAQVCKGSGVDAVILFPFAGAKTERDWIHACQDKDLGVLVGAHMTQPEFLYSEGGSVADQAPEKIFTIAAEAGVRDFVVPGNKTEYVQGYKQLLGGLLGEGNFTLYAPGFITQGGEISDFAKAAGDKWHAIVGSAIYKAVDMTAAARQMTQNIK</sequence>